<accession>A0A975GLW1</accession>
<evidence type="ECO:0000313" key="1">
    <source>
        <dbReference type="EMBL" id="QTA86276.1"/>
    </source>
</evidence>
<keyword evidence="2" id="KW-1185">Reference proteome</keyword>
<dbReference type="EMBL" id="CP061800">
    <property type="protein sequence ID" value="QTA86276.1"/>
    <property type="molecule type" value="Genomic_DNA"/>
</dbReference>
<dbReference type="AlphaFoldDB" id="A0A975GLW1"/>
<dbReference type="Proteomes" id="UP000663722">
    <property type="component" value="Chromosome"/>
</dbReference>
<protein>
    <submittedName>
        <fullName evidence="1">Uncharacterized protein</fullName>
    </submittedName>
</protein>
<gene>
    <name evidence="1" type="ORF">dnm_022970</name>
</gene>
<proteinExistence type="predicted"/>
<sequence>MDIRENKQVIMDGKMIHTWDEVKSAYSKRMETYGPSSKGLFYRHIPQDLPTPPKFYIRS</sequence>
<dbReference type="RefSeq" id="WP_246556236.1">
    <property type="nucleotide sequence ID" value="NZ_CP061800.1"/>
</dbReference>
<organism evidence="1 2">
    <name type="scientific">Desulfonema magnum</name>
    <dbReference type="NCBI Taxonomy" id="45655"/>
    <lineage>
        <taxon>Bacteria</taxon>
        <taxon>Pseudomonadati</taxon>
        <taxon>Thermodesulfobacteriota</taxon>
        <taxon>Desulfobacteria</taxon>
        <taxon>Desulfobacterales</taxon>
        <taxon>Desulfococcaceae</taxon>
        <taxon>Desulfonema</taxon>
    </lineage>
</organism>
<name>A0A975GLW1_9BACT</name>
<evidence type="ECO:0000313" key="2">
    <source>
        <dbReference type="Proteomes" id="UP000663722"/>
    </source>
</evidence>
<dbReference type="KEGG" id="dmm:dnm_022970"/>
<reference evidence="1" key="1">
    <citation type="journal article" date="2021" name="Microb. Physiol.">
        <title>Proteogenomic Insights into the Physiology of Marine, Sulfate-Reducing, Filamentous Desulfonema limicola and Desulfonema magnum.</title>
        <authorList>
            <person name="Schnaars V."/>
            <person name="Wohlbrand L."/>
            <person name="Scheve S."/>
            <person name="Hinrichs C."/>
            <person name="Reinhardt R."/>
            <person name="Rabus R."/>
        </authorList>
    </citation>
    <scope>NUCLEOTIDE SEQUENCE</scope>
    <source>
        <strain evidence="1">4be13</strain>
    </source>
</reference>